<feature type="compositionally biased region" description="Basic and acidic residues" evidence="6">
    <location>
        <begin position="9"/>
        <end position="22"/>
    </location>
</feature>
<dbReference type="GO" id="GO:0005819">
    <property type="term" value="C:spindle"/>
    <property type="evidence" value="ECO:0007669"/>
    <property type="project" value="InterPro"/>
</dbReference>
<evidence type="ECO:0000256" key="2">
    <source>
        <dbReference type="ARBA" id="ARBA00005885"/>
    </source>
</evidence>
<dbReference type="Proteomes" id="UP000827284">
    <property type="component" value="Unassembled WGS sequence"/>
</dbReference>
<dbReference type="InterPro" id="IPR027329">
    <property type="entry name" value="TPX2_C"/>
</dbReference>
<sequence>MILSHTSHYHPDPHPLHHDQHELNPPLPPPLHHHHHHDHLEHDEYPAHNSHPNHDLESVIDTSDEAAQEQTVPSGTTEGLSASCNCKHPQANNSAHSYETRILQDMTQRGRNGTIGNHRVVERAGAAGIPKVAKRPLTVPKSPQLSKPRIRAIHSGPTTTSNSSSYHPYKGTSFGAHPIARPRIPSQQPQTQYRSYRSGITERGLINSAESARRLSKDKASLHSTTASTLSSRATQLSRGGAGPIRIRPATGATVASSQRAAAARPQHHAHVHHAPVTKPKLTVPQPFNLRTQSRGERHQEQFKNKLVKWKQIEKEHQFKALPLPAHRAPLFVPKKSTKPLTCSAQIVLQTDKRAEEREHYEQERRQKELVLEDIKAAKAREDELRELQEIRRLRQQTVVKLTPIRHYSPIEIHKSTKPLTTPHSPNIGEKRKRMEGAGYGTRSYHSAYDSRTEAEESGLEDHHEVDGYGHPIEPQHHRLAAPLSARKPLTPQQRLANFEQRRSIQRPTSTTTQSSIALTMVSPSKRPIAVPAPMRRISREIASSSSDNHSSQQQNRVRAEIERQRAKDLAYTPPSTTSISLEQKLQEIQEQHESQMLREKLDHHQQAQDLVNDAPALENGSFSTSSRYYKRARPSEMAMDSASEWEEQPPLPPVRRPMGRKSWLEANDL</sequence>
<feature type="region of interest" description="Disordered" evidence="6">
    <location>
        <begin position="416"/>
        <end position="475"/>
    </location>
</feature>
<dbReference type="AlphaFoldDB" id="A0A9P3LUT0"/>
<comment type="caution">
    <text evidence="8">The sequence shown here is derived from an EMBL/GenBank/DDBJ whole genome shotgun (WGS) entry which is preliminary data.</text>
</comment>
<keyword evidence="3" id="KW-0963">Cytoplasm</keyword>
<comment type="similarity">
    <text evidence="2">Belongs to the TPX2 family.</text>
</comment>
<dbReference type="Pfam" id="PF06886">
    <property type="entry name" value="TPX2"/>
    <property type="match status" value="1"/>
</dbReference>
<proteinExistence type="inferred from homology"/>
<evidence type="ECO:0000256" key="6">
    <source>
        <dbReference type="SAM" id="MobiDB-lite"/>
    </source>
</evidence>
<dbReference type="EMBL" id="BQFW01000005">
    <property type="protein sequence ID" value="GJJ71244.1"/>
    <property type="molecule type" value="Genomic_DNA"/>
</dbReference>
<organism evidence="8 9">
    <name type="scientific">Entomortierella parvispora</name>
    <dbReference type="NCBI Taxonomy" id="205924"/>
    <lineage>
        <taxon>Eukaryota</taxon>
        <taxon>Fungi</taxon>
        <taxon>Fungi incertae sedis</taxon>
        <taxon>Mucoromycota</taxon>
        <taxon>Mortierellomycotina</taxon>
        <taxon>Mortierellomycetes</taxon>
        <taxon>Mortierellales</taxon>
        <taxon>Mortierellaceae</taxon>
        <taxon>Entomortierella</taxon>
    </lineage>
</organism>
<keyword evidence="4" id="KW-0206">Cytoskeleton</keyword>
<keyword evidence="9" id="KW-1185">Reference proteome</keyword>
<evidence type="ECO:0000313" key="8">
    <source>
        <dbReference type="EMBL" id="GJJ71244.1"/>
    </source>
</evidence>
<dbReference type="PANTHER" id="PTHR14326">
    <property type="entry name" value="TARGETING PROTEIN FOR XKLP2"/>
    <property type="match status" value="1"/>
</dbReference>
<feature type="compositionally biased region" description="Polar residues" evidence="6">
    <location>
        <begin position="506"/>
        <end position="518"/>
    </location>
</feature>
<feature type="compositionally biased region" description="Low complexity" evidence="6">
    <location>
        <begin position="542"/>
        <end position="556"/>
    </location>
</feature>
<accession>A0A9P3LUT0</accession>
<feature type="region of interest" description="Disordered" evidence="6">
    <location>
        <begin position="542"/>
        <end position="561"/>
    </location>
</feature>
<evidence type="ECO:0000256" key="4">
    <source>
        <dbReference type="ARBA" id="ARBA00023212"/>
    </source>
</evidence>
<dbReference type="InterPro" id="IPR009675">
    <property type="entry name" value="TPX2_fam"/>
</dbReference>
<feature type="coiled-coil region" evidence="5">
    <location>
        <begin position="358"/>
        <end position="397"/>
    </location>
</feature>
<evidence type="ECO:0000256" key="5">
    <source>
        <dbReference type="SAM" id="Coils"/>
    </source>
</evidence>
<feature type="region of interest" description="Disordered" evidence="6">
    <location>
        <begin position="498"/>
        <end position="525"/>
    </location>
</feature>
<feature type="compositionally biased region" description="Basic and acidic residues" evidence="6">
    <location>
        <begin position="211"/>
        <end position="221"/>
    </location>
</feature>
<comment type="subcellular location">
    <subcellularLocation>
        <location evidence="1">Cytoplasm</location>
        <location evidence="1">Cytoskeleton</location>
    </subcellularLocation>
</comment>
<evidence type="ECO:0000256" key="3">
    <source>
        <dbReference type="ARBA" id="ARBA00022490"/>
    </source>
</evidence>
<feature type="region of interest" description="Disordered" evidence="6">
    <location>
        <begin position="1"/>
        <end position="56"/>
    </location>
</feature>
<feature type="region of interest" description="Disordered" evidence="6">
    <location>
        <begin position="614"/>
        <end position="670"/>
    </location>
</feature>
<feature type="domain" description="TPX2 C-terminal" evidence="7">
    <location>
        <begin position="348"/>
        <end position="421"/>
    </location>
</feature>
<feature type="compositionally biased region" description="Basic and acidic residues" evidence="6">
    <location>
        <begin position="38"/>
        <end position="56"/>
    </location>
</feature>
<feature type="region of interest" description="Disordered" evidence="6">
    <location>
        <begin position="210"/>
        <end position="247"/>
    </location>
</feature>
<evidence type="ECO:0000259" key="7">
    <source>
        <dbReference type="Pfam" id="PF06886"/>
    </source>
</evidence>
<protein>
    <recommendedName>
        <fullName evidence="7">TPX2 C-terminal domain-containing protein</fullName>
    </recommendedName>
</protein>
<dbReference type="GO" id="GO:0005874">
    <property type="term" value="C:microtubule"/>
    <property type="evidence" value="ECO:0007669"/>
    <property type="project" value="InterPro"/>
</dbReference>
<dbReference type="GO" id="GO:0060236">
    <property type="term" value="P:regulation of mitotic spindle organization"/>
    <property type="evidence" value="ECO:0007669"/>
    <property type="project" value="InterPro"/>
</dbReference>
<keyword evidence="5" id="KW-0175">Coiled coil</keyword>
<evidence type="ECO:0000256" key="1">
    <source>
        <dbReference type="ARBA" id="ARBA00004245"/>
    </source>
</evidence>
<evidence type="ECO:0000313" key="9">
    <source>
        <dbReference type="Proteomes" id="UP000827284"/>
    </source>
</evidence>
<reference evidence="8" key="1">
    <citation type="submission" date="2021-11" db="EMBL/GenBank/DDBJ databases">
        <authorList>
            <person name="Herlambang A."/>
            <person name="Guo Y."/>
            <person name="Takashima Y."/>
            <person name="Nishizawa T."/>
        </authorList>
    </citation>
    <scope>NUCLEOTIDE SEQUENCE</scope>
    <source>
        <strain evidence="8">E1425</strain>
    </source>
</reference>
<feature type="compositionally biased region" description="Low complexity" evidence="6">
    <location>
        <begin position="222"/>
        <end position="238"/>
    </location>
</feature>
<dbReference type="PANTHER" id="PTHR14326:SF44">
    <property type="entry name" value="TARGETING PROTEIN FOR XKLP2"/>
    <property type="match status" value="1"/>
</dbReference>
<name>A0A9P3LUT0_9FUNG</name>
<gene>
    <name evidence="8" type="ORF">EMPS_03594</name>
</gene>
<feature type="compositionally biased region" description="Basic and acidic residues" evidence="6">
    <location>
        <begin position="449"/>
        <end position="468"/>
    </location>
</feature>
<dbReference type="OrthoDB" id="1684416at2759"/>
<reference evidence="8" key="2">
    <citation type="journal article" date="2022" name="Microbiol. Resour. Announc.">
        <title>Whole-Genome Sequence of Entomortierella parvispora E1425, a Mucoromycotan Fungus Associated with Burkholderiaceae-Related Endosymbiotic Bacteria.</title>
        <authorList>
            <person name="Herlambang A."/>
            <person name="Guo Y."/>
            <person name="Takashima Y."/>
            <person name="Narisawa K."/>
            <person name="Ohta H."/>
            <person name="Nishizawa T."/>
        </authorList>
    </citation>
    <scope>NUCLEOTIDE SEQUENCE</scope>
    <source>
        <strain evidence="8">E1425</strain>
    </source>
</reference>